<keyword evidence="1" id="KW-0732">Signal</keyword>
<dbReference type="InterPro" id="IPR015168">
    <property type="entry name" value="SsuA/THI5"/>
</dbReference>
<evidence type="ECO:0000313" key="4">
    <source>
        <dbReference type="Proteomes" id="UP001214553"/>
    </source>
</evidence>
<dbReference type="RefSeq" id="WP_275277827.1">
    <property type="nucleotide sequence ID" value="NZ_CP119108.1"/>
</dbReference>
<reference evidence="3 4" key="1">
    <citation type="submission" date="2023-03" db="EMBL/GenBank/DDBJ databases">
        <title>Genome sequence of Microbacterium sp. KACC 23027.</title>
        <authorList>
            <person name="Kim S."/>
            <person name="Heo J."/>
            <person name="Kwon S.-W."/>
        </authorList>
    </citation>
    <scope>NUCLEOTIDE SEQUENCE [LARGE SCALE GENOMIC DNA]</scope>
    <source>
        <strain evidence="3 4">KACC 23027</strain>
    </source>
</reference>
<protein>
    <submittedName>
        <fullName evidence="3">ABC transporter substrate-binding protein</fullName>
    </submittedName>
</protein>
<evidence type="ECO:0000259" key="2">
    <source>
        <dbReference type="Pfam" id="PF09084"/>
    </source>
</evidence>
<feature type="chain" id="PRO_5045347578" evidence="1">
    <location>
        <begin position="29"/>
        <end position="339"/>
    </location>
</feature>
<dbReference type="PANTHER" id="PTHR30024">
    <property type="entry name" value="ALIPHATIC SULFONATES-BINDING PROTEIN-RELATED"/>
    <property type="match status" value="1"/>
</dbReference>
<evidence type="ECO:0000256" key="1">
    <source>
        <dbReference type="SAM" id="SignalP"/>
    </source>
</evidence>
<sequence length="339" mass="35254">MHARVRRYVAVGAAVAAAALALSGCASSASGTPAGATTATLDPAHPVKISVIRSAGAQFEPLEIGIKEGFFADEGLDVDVKAGTGNPATLAPQLVSGQIQFAMIDIATPIAAASQDVPISLISAIYNDDPSNKASSGLLVPPGSSITSIADLKGKTIATNQLAGSPVVSVNKALKDAGVPLDSIKWVQLTPDSLADAALGHQADAILTFGAFFQGAIQKGFTFLDATSGGMTFPRVTQVAWGAANKYMASNPAVVAAFIRANERAQEFANKNPDRVREIDTRLTKLPADYIAKRPIAPFGGPFHVDVIQQMADAMYAQGFIKKKVDVASQLLWPDAEKN</sequence>
<dbReference type="PROSITE" id="PS51257">
    <property type="entry name" value="PROKAR_LIPOPROTEIN"/>
    <property type="match status" value="1"/>
</dbReference>
<dbReference type="Pfam" id="PF09084">
    <property type="entry name" value="NMT1"/>
    <property type="match status" value="1"/>
</dbReference>
<accession>A0ABY8BWC7</accession>
<dbReference type="EMBL" id="CP119108">
    <property type="protein sequence ID" value="WEG08499.1"/>
    <property type="molecule type" value="Genomic_DNA"/>
</dbReference>
<dbReference type="Proteomes" id="UP001214553">
    <property type="component" value="Chromosome"/>
</dbReference>
<organism evidence="3 4">
    <name type="scientific">Microbacterium horticulturae</name>
    <dbReference type="NCBI Taxonomy" id="3028316"/>
    <lineage>
        <taxon>Bacteria</taxon>
        <taxon>Bacillati</taxon>
        <taxon>Actinomycetota</taxon>
        <taxon>Actinomycetes</taxon>
        <taxon>Micrococcales</taxon>
        <taxon>Microbacteriaceae</taxon>
        <taxon>Microbacterium</taxon>
    </lineage>
</organism>
<evidence type="ECO:0000313" key="3">
    <source>
        <dbReference type="EMBL" id="WEG08499.1"/>
    </source>
</evidence>
<keyword evidence="4" id="KW-1185">Reference proteome</keyword>
<feature type="domain" description="SsuA/THI5-like" evidence="2">
    <location>
        <begin position="60"/>
        <end position="275"/>
    </location>
</feature>
<dbReference type="SUPFAM" id="SSF53850">
    <property type="entry name" value="Periplasmic binding protein-like II"/>
    <property type="match status" value="1"/>
</dbReference>
<gene>
    <name evidence="3" type="ORF">PU630_14820</name>
</gene>
<name>A0ABY8BWC7_9MICO</name>
<proteinExistence type="predicted"/>
<feature type="signal peptide" evidence="1">
    <location>
        <begin position="1"/>
        <end position="28"/>
    </location>
</feature>
<dbReference type="Gene3D" id="3.40.190.10">
    <property type="entry name" value="Periplasmic binding protein-like II"/>
    <property type="match status" value="2"/>
</dbReference>